<reference evidence="3 4" key="1">
    <citation type="journal article" date="2016" name="Nat. Commun.">
        <title>Thousands of microbial genomes shed light on interconnected biogeochemical processes in an aquifer system.</title>
        <authorList>
            <person name="Anantharaman K."/>
            <person name="Brown C.T."/>
            <person name="Hug L.A."/>
            <person name="Sharon I."/>
            <person name="Castelle C.J."/>
            <person name="Probst A.J."/>
            <person name="Thomas B.C."/>
            <person name="Singh A."/>
            <person name="Wilkins M.J."/>
            <person name="Karaoz U."/>
            <person name="Brodie E.L."/>
            <person name="Williams K.H."/>
            <person name="Hubbard S.S."/>
            <person name="Banfield J.F."/>
        </authorList>
    </citation>
    <scope>NUCLEOTIDE SEQUENCE [LARGE SCALE GENOMIC DNA]</scope>
</reference>
<evidence type="ECO:0000313" key="4">
    <source>
        <dbReference type="Proteomes" id="UP000178583"/>
    </source>
</evidence>
<dbReference type="Proteomes" id="UP000178583">
    <property type="component" value="Unassembled WGS sequence"/>
</dbReference>
<gene>
    <name evidence="3" type="ORF">A2215_01840</name>
</gene>
<dbReference type="STRING" id="1797472.A2215_01840"/>
<keyword evidence="2" id="KW-0732">Signal</keyword>
<evidence type="ECO:0000313" key="3">
    <source>
        <dbReference type="EMBL" id="OGD63179.1"/>
    </source>
</evidence>
<evidence type="ECO:0008006" key="5">
    <source>
        <dbReference type="Google" id="ProtNLM"/>
    </source>
</evidence>
<name>A0A1F5E6Z4_9BACT</name>
<dbReference type="EMBL" id="MEZY01000038">
    <property type="protein sequence ID" value="OGD63179.1"/>
    <property type="molecule type" value="Genomic_DNA"/>
</dbReference>
<feature type="chain" id="PRO_5009518288" description="DUF5667 domain-containing protein" evidence="2">
    <location>
        <begin position="22"/>
        <end position="410"/>
    </location>
</feature>
<accession>A0A1F5E6Z4</accession>
<comment type="caution">
    <text evidence="3">The sequence shown here is derived from an EMBL/GenBank/DDBJ whole genome shotgun (WGS) entry which is preliminary data.</text>
</comment>
<evidence type="ECO:0000256" key="1">
    <source>
        <dbReference type="SAM" id="Coils"/>
    </source>
</evidence>
<organism evidence="3 4">
    <name type="scientific">Candidatus Berkelbacteria bacterium RIFOXYA2_FULL_43_10</name>
    <dbReference type="NCBI Taxonomy" id="1797472"/>
    <lineage>
        <taxon>Bacteria</taxon>
        <taxon>Candidatus Berkelbacteria</taxon>
    </lineage>
</organism>
<keyword evidence="1" id="KW-0175">Coiled coil</keyword>
<evidence type="ECO:0000256" key="2">
    <source>
        <dbReference type="SAM" id="SignalP"/>
    </source>
</evidence>
<feature type="signal peptide" evidence="2">
    <location>
        <begin position="1"/>
        <end position="21"/>
    </location>
</feature>
<protein>
    <recommendedName>
        <fullName evidence="5">DUF5667 domain-containing protein</fullName>
    </recommendedName>
</protein>
<proteinExistence type="predicted"/>
<dbReference type="AlphaFoldDB" id="A0A1F5E6Z4"/>
<sequence length="410" mass="44826">MRKITVVLMVLAFAVAVPAMAFVPAFGTGVDLYSTKTNEVHAGVTQLAWVTTESGKPMAFWTGGFLRVPAPDDVGVFEGFDYLWVNPTVIGVKDRHIVAVTSELEGAGESAELKEDGWIRIKIASLPIGQPMAIVTSVVNDQGQRKAGGLIPLLVKVVSLGFADLNKRIRETDEVALVFTTVGTGKFIHQFGFCSLGKPPEEWDGADRDLARSAWLAEKAPTLQEADGGIGYQLLSTWMARRAQGYGPEFADVEQGPDPQVVVLQQQLEEAQKLLETTKGENNGLRELVDQLRKAIDELTAEQTAAPGATYEQEVPQGAVAGEAPEVQPFVVEWRDVSGQPIEGKIWFRYSVNGGELHENYATQCSSINWPGECVGHVVLEWKTRPGPWQKVEFDREPGTRVVITIQEGR</sequence>
<feature type="coiled-coil region" evidence="1">
    <location>
        <begin position="261"/>
        <end position="305"/>
    </location>
</feature>